<feature type="compositionally biased region" description="Low complexity" evidence="1">
    <location>
        <begin position="404"/>
        <end position="418"/>
    </location>
</feature>
<name>A0A7J0CTJ1_STRMI</name>
<sequence>MARPPRPAGRRPPPTPPPSGGSSPRPLHPPPDPLRRPGRLPRRIRPPGPPLPEDRSPRLRHRRRTGPRGPPRRLGRRRPRHQPRHRRGRGAGRRHGDHPGGTYRIDDIIRIGHSGVVARGAGSGATKLLATRSLTELIGVYGSRYGGDKSSWSWAGGLIWLCPKERWASLTDAIRAKAWPFEGWTGNRRDAWRTLAVPAPARRGDRTVTVDDARGLRPGALVLLRLADDSGHTLLQHMAGESEGARAYTWADKTKLTSYVPYEWPVRITAVHGRRITLERPLPLDIRAAWDPRLTTLVTPLTGSGVAGLTLEAPLKPQAPHLLDQGYNGLAFQCAYDCWADDVTVRHVDNGFGLIGASACTLRRTKVEGRGAHHPYYCREGSHDNLIEDFTVAERTTPRPPAPSSTASTSRACPATTSGRGAGWRWARSTRTGACRSPTSAPTSR</sequence>
<gene>
    <name evidence="2" type="ORF">Smic_43960</name>
</gene>
<evidence type="ECO:0000256" key="1">
    <source>
        <dbReference type="SAM" id="MobiDB-lite"/>
    </source>
</evidence>
<accession>A0A7J0CTJ1</accession>
<reference evidence="2 3" key="1">
    <citation type="submission" date="2020-05" db="EMBL/GenBank/DDBJ databases">
        <title>Whole genome shotgun sequence of Streptomyces microflavus NBRC 13062.</title>
        <authorList>
            <person name="Komaki H."/>
            <person name="Tamura T."/>
        </authorList>
    </citation>
    <scope>NUCLEOTIDE SEQUENCE [LARGE SCALE GENOMIC DNA]</scope>
    <source>
        <strain evidence="2 3">NBRC 13062</strain>
    </source>
</reference>
<dbReference type="AlphaFoldDB" id="A0A7J0CTJ1"/>
<dbReference type="EMBL" id="BLWD01000001">
    <property type="protein sequence ID" value="GFN05840.1"/>
    <property type="molecule type" value="Genomic_DNA"/>
</dbReference>
<feature type="compositionally biased region" description="Polar residues" evidence="1">
    <location>
        <begin position="429"/>
        <end position="445"/>
    </location>
</feature>
<proteinExistence type="predicted"/>
<comment type="caution">
    <text evidence="2">The sequence shown here is derived from an EMBL/GenBank/DDBJ whole genome shotgun (WGS) entry which is preliminary data.</text>
</comment>
<protein>
    <submittedName>
        <fullName evidence="2">Uncharacterized protein</fullName>
    </submittedName>
</protein>
<organism evidence="2 3">
    <name type="scientific">Streptomyces microflavus</name>
    <name type="common">Streptomyces lipmanii</name>
    <dbReference type="NCBI Taxonomy" id="1919"/>
    <lineage>
        <taxon>Bacteria</taxon>
        <taxon>Bacillati</taxon>
        <taxon>Actinomycetota</taxon>
        <taxon>Actinomycetes</taxon>
        <taxon>Kitasatosporales</taxon>
        <taxon>Streptomycetaceae</taxon>
        <taxon>Streptomyces</taxon>
    </lineage>
</organism>
<feature type="compositionally biased region" description="Pro residues" evidence="1">
    <location>
        <begin position="1"/>
        <end position="19"/>
    </location>
</feature>
<evidence type="ECO:0000313" key="2">
    <source>
        <dbReference type="EMBL" id="GFN05840.1"/>
    </source>
</evidence>
<feature type="compositionally biased region" description="Basic residues" evidence="1">
    <location>
        <begin position="36"/>
        <end position="45"/>
    </location>
</feature>
<feature type="region of interest" description="Disordered" evidence="1">
    <location>
        <begin position="395"/>
        <end position="445"/>
    </location>
</feature>
<dbReference type="Proteomes" id="UP000498740">
    <property type="component" value="Unassembled WGS sequence"/>
</dbReference>
<evidence type="ECO:0000313" key="3">
    <source>
        <dbReference type="Proteomes" id="UP000498740"/>
    </source>
</evidence>
<feature type="region of interest" description="Disordered" evidence="1">
    <location>
        <begin position="1"/>
        <end position="105"/>
    </location>
</feature>
<feature type="compositionally biased region" description="Basic residues" evidence="1">
    <location>
        <begin position="58"/>
        <end position="96"/>
    </location>
</feature>